<accession>A0A6A4GNS6</accession>
<dbReference type="InterPro" id="IPR002013">
    <property type="entry name" value="SAC_dom"/>
</dbReference>
<proteinExistence type="predicted"/>
<keyword evidence="3" id="KW-1185">Reference proteome</keyword>
<evidence type="ECO:0000259" key="1">
    <source>
        <dbReference type="PROSITE" id="PS50275"/>
    </source>
</evidence>
<dbReference type="GO" id="GO:0046856">
    <property type="term" value="P:phosphatidylinositol dephosphorylation"/>
    <property type="evidence" value="ECO:0007669"/>
    <property type="project" value="TreeGrafter"/>
</dbReference>
<dbReference type="PANTHER" id="PTHR45662">
    <property type="entry name" value="PHOSPHATIDYLINOSITIDE PHOSPHATASE SAC1"/>
    <property type="match status" value="1"/>
</dbReference>
<dbReference type="OrthoDB" id="405996at2759"/>
<evidence type="ECO:0000313" key="2">
    <source>
        <dbReference type="EMBL" id="KAE9386993.1"/>
    </source>
</evidence>
<sequence length="139" mass="15933">MKRHFEHTVPRYGPHTGGVTNTYHEYLTELNLPDAKYNDYDFHKETKGMKYENISHLIEAMEKGFDSQAFFWVSDGVVLSQQKGVFRVNCINCLDRTNVVQILNKQLSAVALLTLHTVEKTDTDHVFNNVWANNGDAIS</sequence>
<name>A0A6A4GNS6_9AGAR</name>
<dbReference type="EMBL" id="ML769831">
    <property type="protein sequence ID" value="KAE9386993.1"/>
    <property type="molecule type" value="Genomic_DNA"/>
</dbReference>
<gene>
    <name evidence="2" type="ORF">BT96DRAFT_1081679</name>
</gene>
<dbReference type="AlphaFoldDB" id="A0A6A4GNS6"/>
<dbReference type="PANTHER" id="PTHR45662:SF7">
    <property type="entry name" value="SACI DOMAIN PROTEIN (AFU_ORTHOLOGUE AFUA_1G15890)"/>
    <property type="match status" value="1"/>
</dbReference>
<dbReference type="Proteomes" id="UP000799118">
    <property type="component" value="Unassembled WGS sequence"/>
</dbReference>
<reference evidence="2" key="1">
    <citation type="journal article" date="2019" name="Environ. Microbiol.">
        <title>Fungal ecological strategies reflected in gene transcription - a case study of two litter decomposers.</title>
        <authorList>
            <person name="Barbi F."/>
            <person name="Kohler A."/>
            <person name="Barry K."/>
            <person name="Baskaran P."/>
            <person name="Daum C."/>
            <person name="Fauchery L."/>
            <person name="Ihrmark K."/>
            <person name="Kuo A."/>
            <person name="LaButti K."/>
            <person name="Lipzen A."/>
            <person name="Morin E."/>
            <person name="Grigoriev I.V."/>
            <person name="Henrissat B."/>
            <person name="Lindahl B."/>
            <person name="Martin F."/>
        </authorList>
    </citation>
    <scope>NUCLEOTIDE SEQUENCE</scope>
    <source>
        <strain evidence="2">JB14</strain>
    </source>
</reference>
<dbReference type="GO" id="GO:0005783">
    <property type="term" value="C:endoplasmic reticulum"/>
    <property type="evidence" value="ECO:0007669"/>
    <property type="project" value="TreeGrafter"/>
</dbReference>
<organism evidence="2 3">
    <name type="scientific">Gymnopus androsaceus JB14</name>
    <dbReference type="NCBI Taxonomy" id="1447944"/>
    <lineage>
        <taxon>Eukaryota</taxon>
        <taxon>Fungi</taxon>
        <taxon>Dikarya</taxon>
        <taxon>Basidiomycota</taxon>
        <taxon>Agaricomycotina</taxon>
        <taxon>Agaricomycetes</taxon>
        <taxon>Agaricomycetidae</taxon>
        <taxon>Agaricales</taxon>
        <taxon>Marasmiineae</taxon>
        <taxon>Omphalotaceae</taxon>
        <taxon>Gymnopus</taxon>
    </lineage>
</organism>
<dbReference type="GO" id="GO:0043812">
    <property type="term" value="F:phosphatidylinositol-4-phosphate phosphatase activity"/>
    <property type="evidence" value="ECO:0007669"/>
    <property type="project" value="TreeGrafter"/>
</dbReference>
<dbReference type="PROSITE" id="PS50275">
    <property type="entry name" value="SAC"/>
    <property type="match status" value="1"/>
</dbReference>
<protein>
    <recommendedName>
        <fullName evidence="1">SAC domain-containing protein</fullName>
    </recommendedName>
</protein>
<feature type="domain" description="SAC" evidence="1">
    <location>
        <begin position="82"/>
        <end position="139"/>
    </location>
</feature>
<evidence type="ECO:0000313" key="3">
    <source>
        <dbReference type="Proteomes" id="UP000799118"/>
    </source>
</evidence>